<dbReference type="AlphaFoldDB" id="A0A9D2JL59"/>
<dbReference type="EMBL" id="DXBJ01000018">
    <property type="protein sequence ID" value="HIZ57461.1"/>
    <property type="molecule type" value="Genomic_DNA"/>
</dbReference>
<proteinExistence type="predicted"/>
<evidence type="ECO:0000313" key="2">
    <source>
        <dbReference type="EMBL" id="HIZ57461.1"/>
    </source>
</evidence>
<organism evidence="2 3">
    <name type="scientific">Candidatus Faecalibacterium gallistercoris</name>
    <dbReference type="NCBI Taxonomy" id="2838579"/>
    <lineage>
        <taxon>Bacteria</taxon>
        <taxon>Bacillati</taxon>
        <taxon>Bacillota</taxon>
        <taxon>Clostridia</taxon>
        <taxon>Eubacteriales</taxon>
        <taxon>Oscillospiraceae</taxon>
        <taxon>Faecalibacterium</taxon>
    </lineage>
</organism>
<evidence type="ECO:0000256" key="1">
    <source>
        <dbReference type="SAM" id="SignalP"/>
    </source>
</evidence>
<evidence type="ECO:0000313" key="3">
    <source>
        <dbReference type="Proteomes" id="UP000824065"/>
    </source>
</evidence>
<protein>
    <submittedName>
        <fullName evidence="2">Stage II sporulation protein R</fullName>
    </submittedName>
</protein>
<dbReference type="Pfam" id="PF09551">
    <property type="entry name" value="Spore_II_R"/>
    <property type="match status" value="1"/>
</dbReference>
<accession>A0A9D2JL59</accession>
<dbReference type="Proteomes" id="UP000824065">
    <property type="component" value="Unassembled WGS sequence"/>
</dbReference>
<sequence>MLALCLALLGGLALAGWWQAQQDTGAALRAGTLRLHIRADSDGVYDQTCKLAVRDAVLDLTARLWPRDASPAQARQAAARSLPRIQWAARQALARLGVSAPVQVSLVNMYFGTTRYDGFALPAGRYDAVRVDIGRPGSYGQNWWCVLYPGLCAAACGGYDDPAQTDLVCGDYILRFRAVEWWQQLTASRADRVLVML</sequence>
<keyword evidence="1" id="KW-0732">Signal</keyword>
<dbReference type="InterPro" id="IPR014202">
    <property type="entry name" value="Spore_II_R"/>
</dbReference>
<reference evidence="2" key="2">
    <citation type="submission" date="2021-04" db="EMBL/GenBank/DDBJ databases">
        <authorList>
            <person name="Gilroy R."/>
        </authorList>
    </citation>
    <scope>NUCLEOTIDE SEQUENCE</scope>
    <source>
        <strain evidence="2">ChiBcec16-3735</strain>
    </source>
</reference>
<feature type="signal peptide" evidence="1">
    <location>
        <begin position="1"/>
        <end position="20"/>
    </location>
</feature>
<name>A0A9D2JL59_9FIRM</name>
<feature type="chain" id="PRO_5038714392" evidence="1">
    <location>
        <begin position="21"/>
        <end position="197"/>
    </location>
</feature>
<reference evidence="2" key="1">
    <citation type="journal article" date="2021" name="PeerJ">
        <title>Extensive microbial diversity within the chicken gut microbiome revealed by metagenomics and culture.</title>
        <authorList>
            <person name="Gilroy R."/>
            <person name="Ravi A."/>
            <person name="Getino M."/>
            <person name="Pursley I."/>
            <person name="Horton D.L."/>
            <person name="Alikhan N.F."/>
            <person name="Baker D."/>
            <person name="Gharbi K."/>
            <person name="Hall N."/>
            <person name="Watson M."/>
            <person name="Adriaenssens E.M."/>
            <person name="Foster-Nyarko E."/>
            <person name="Jarju S."/>
            <person name="Secka A."/>
            <person name="Antonio M."/>
            <person name="Oren A."/>
            <person name="Chaudhuri R.R."/>
            <person name="La Ragione R."/>
            <person name="Hildebrand F."/>
            <person name="Pallen M.J."/>
        </authorList>
    </citation>
    <scope>NUCLEOTIDE SEQUENCE</scope>
    <source>
        <strain evidence="2">ChiBcec16-3735</strain>
    </source>
</reference>
<comment type="caution">
    <text evidence="2">The sequence shown here is derived from an EMBL/GenBank/DDBJ whole genome shotgun (WGS) entry which is preliminary data.</text>
</comment>
<gene>
    <name evidence="2" type="ORF">H9725_02580</name>
</gene>